<evidence type="ECO:0000259" key="4">
    <source>
        <dbReference type="PROSITE" id="PS50157"/>
    </source>
</evidence>
<sequence>MDPLLLSTMGMKGKGQGPGRHVEAHRNLKNRHVKLEQVTETEGANDLSTNDEREEREQSPLDSKGKWKYESLWRDYHERNKESANDWDDDDDWDHDSYWANYHGKSLQINNEGTTDGLSEMGNKESSNADEDQRSTPLFQQELEEEPVGEVEVMEGMEGPDGGDNVTSVTSSDKEKNVTTAPVATPRLRSARLKKLKREASELLKEIDERERKAQRRRQKAHERRLRIAPVAYKKGNQAIKTKRDKENSERTCEQCDKVFPKGYYYRIHYRDTHQTHFKRCELCGINYANQKALKAHLQKLNAKGECVYQVSGYQGFQCHHCNFRAARMQLVQTHMKHCRYEVFTKVRKEDCGKN</sequence>
<dbReference type="Gene3D" id="3.30.160.60">
    <property type="entry name" value="Classic Zinc Finger"/>
    <property type="match status" value="1"/>
</dbReference>
<keyword evidence="1" id="KW-0862">Zinc</keyword>
<feature type="compositionally biased region" description="Polar residues" evidence="3">
    <location>
        <begin position="107"/>
        <end position="117"/>
    </location>
</feature>
<evidence type="ECO:0000256" key="1">
    <source>
        <dbReference type="PROSITE-ProRule" id="PRU00042"/>
    </source>
</evidence>
<feature type="domain" description="C2H2-type" evidence="4">
    <location>
        <begin position="251"/>
        <end position="274"/>
    </location>
</feature>
<feature type="region of interest" description="Disordered" evidence="3">
    <location>
        <begin position="1"/>
        <end position="68"/>
    </location>
</feature>
<gene>
    <name evidence="5" type="ORF">ODALV1_LOCUS9913</name>
</gene>
<dbReference type="PROSITE" id="PS00028">
    <property type="entry name" value="ZINC_FINGER_C2H2_1"/>
    <property type="match status" value="1"/>
</dbReference>
<reference evidence="5 6" key="1">
    <citation type="submission" date="2024-08" db="EMBL/GenBank/DDBJ databases">
        <authorList>
            <person name="Cucini C."/>
            <person name="Frati F."/>
        </authorList>
    </citation>
    <scope>NUCLEOTIDE SEQUENCE [LARGE SCALE GENOMIC DNA]</scope>
</reference>
<dbReference type="InterPro" id="IPR036236">
    <property type="entry name" value="Znf_C2H2_sf"/>
</dbReference>
<feature type="compositionally biased region" description="Acidic residues" evidence="3">
    <location>
        <begin position="85"/>
        <end position="94"/>
    </location>
</feature>
<proteinExistence type="predicted"/>
<protein>
    <recommendedName>
        <fullName evidence="4">C2H2-type domain-containing protein</fullName>
    </recommendedName>
</protein>
<name>A0ABP1QGC6_9HEXA</name>
<keyword evidence="2" id="KW-0175">Coiled coil</keyword>
<dbReference type="Proteomes" id="UP001642540">
    <property type="component" value="Unassembled WGS sequence"/>
</dbReference>
<evidence type="ECO:0000256" key="3">
    <source>
        <dbReference type="SAM" id="MobiDB-lite"/>
    </source>
</evidence>
<feature type="compositionally biased region" description="Polar residues" evidence="3">
    <location>
        <begin position="38"/>
        <end position="48"/>
    </location>
</feature>
<comment type="caution">
    <text evidence="5">The sequence shown here is derived from an EMBL/GenBank/DDBJ whole genome shotgun (WGS) entry which is preliminary data.</text>
</comment>
<dbReference type="PROSITE" id="PS50157">
    <property type="entry name" value="ZINC_FINGER_C2H2_2"/>
    <property type="match status" value="1"/>
</dbReference>
<feature type="region of interest" description="Disordered" evidence="3">
    <location>
        <begin position="81"/>
        <end position="181"/>
    </location>
</feature>
<dbReference type="SUPFAM" id="SSF57667">
    <property type="entry name" value="beta-beta-alpha zinc fingers"/>
    <property type="match status" value="1"/>
</dbReference>
<keyword evidence="1" id="KW-0479">Metal-binding</keyword>
<evidence type="ECO:0000256" key="2">
    <source>
        <dbReference type="SAM" id="Coils"/>
    </source>
</evidence>
<feature type="coiled-coil region" evidence="2">
    <location>
        <begin position="190"/>
        <end position="224"/>
    </location>
</feature>
<feature type="compositionally biased region" description="Acidic residues" evidence="3">
    <location>
        <begin position="142"/>
        <end position="155"/>
    </location>
</feature>
<accession>A0ABP1QGC6</accession>
<dbReference type="InterPro" id="IPR013087">
    <property type="entry name" value="Znf_C2H2_type"/>
</dbReference>
<evidence type="ECO:0000313" key="5">
    <source>
        <dbReference type="EMBL" id="CAL8098367.1"/>
    </source>
</evidence>
<keyword evidence="6" id="KW-1185">Reference proteome</keyword>
<dbReference type="EMBL" id="CAXLJM020000030">
    <property type="protein sequence ID" value="CAL8098367.1"/>
    <property type="molecule type" value="Genomic_DNA"/>
</dbReference>
<feature type="compositionally biased region" description="Basic and acidic residues" evidence="3">
    <location>
        <begin position="50"/>
        <end position="68"/>
    </location>
</feature>
<evidence type="ECO:0000313" key="6">
    <source>
        <dbReference type="Proteomes" id="UP001642540"/>
    </source>
</evidence>
<keyword evidence="1" id="KW-0863">Zinc-finger</keyword>
<organism evidence="5 6">
    <name type="scientific">Orchesella dallaii</name>
    <dbReference type="NCBI Taxonomy" id="48710"/>
    <lineage>
        <taxon>Eukaryota</taxon>
        <taxon>Metazoa</taxon>
        <taxon>Ecdysozoa</taxon>
        <taxon>Arthropoda</taxon>
        <taxon>Hexapoda</taxon>
        <taxon>Collembola</taxon>
        <taxon>Entomobryomorpha</taxon>
        <taxon>Entomobryoidea</taxon>
        <taxon>Orchesellidae</taxon>
        <taxon>Orchesellinae</taxon>
        <taxon>Orchesella</taxon>
    </lineage>
</organism>
<dbReference type="SMART" id="SM00355">
    <property type="entry name" value="ZnF_C2H2"/>
    <property type="match status" value="3"/>
</dbReference>